<reference evidence="8" key="2">
    <citation type="submission" date="2012-02" db="EMBL/GenBank/DDBJ databases">
        <title>Complete sequence of plasmid 1 of Natrinema pellirubrum DSM 15624.</title>
        <authorList>
            <consortium name="US DOE Joint Genome Institute"/>
            <person name="Lucas S."/>
            <person name="Han J."/>
            <person name="Lapidus A."/>
            <person name="Cheng J.-F."/>
            <person name="Goodwin L."/>
            <person name="Pitluck S."/>
            <person name="Peters L."/>
            <person name="Teshima H."/>
            <person name="Detter J.C."/>
            <person name="Han C."/>
            <person name="Tapia R."/>
            <person name="Land M."/>
            <person name="Hauser L."/>
            <person name="Kyrpides N."/>
            <person name="Ivanova N."/>
            <person name="Pagani I."/>
            <person name="Sproer C."/>
            <person name="Anderson I."/>
            <person name="Woyke T."/>
        </authorList>
    </citation>
    <scope>NUCLEOTIDE SEQUENCE</scope>
    <source>
        <strain evidence="8">DSM 15624</strain>
        <plasmid evidence="8">pNATPE01</plasmid>
    </source>
</reference>
<keyword evidence="2" id="KW-1003">Cell membrane</keyword>
<geneLocation type="plasmid" evidence="8 10">
    <name>pNATPE01</name>
</geneLocation>
<feature type="transmembrane region" description="Helical" evidence="6">
    <location>
        <begin position="311"/>
        <end position="340"/>
    </location>
</feature>
<accession>L0JRL0</accession>
<dbReference type="Proteomes" id="UP000010843">
    <property type="component" value="Plasmid pNATPE01"/>
</dbReference>
<feature type="transmembrane region" description="Helical" evidence="6">
    <location>
        <begin position="360"/>
        <end position="384"/>
    </location>
</feature>
<name>L0JRL0_NATP1</name>
<feature type="domain" description="ABC3 transporter permease C-terminal" evidence="7">
    <location>
        <begin position="269"/>
        <end position="387"/>
    </location>
</feature>
<reference evidence="9 11" key="3">
    <citation type="journal article" date="2014" name="PLoS Genet.">
        <title>Phylogenetically driven sequencing of extremely halophilic archaea reveals strategies for static and dynamic osmo-response.</title>
        <authorList>
            <person name="Becker E.A."/>
            <person name="Seitzer P.M."/>
            <person name="Tritt A."/>
            <person name="Larsen D."/>
            <person name="Krusor M."/>
            <person name="Yao A.I."/>
            <person name="Wu D."/>
            <person name="Madern D."/>
            <person name="Eisen J.A."/>
            <person name="Darling A.E."/>
            <person name="Facciotti M.T."/>
        </authorList>
    </citation>
    <scope>NUCLEOTIDE SEQUENCE [LARGE SCALE GENOMIC DNA]</scope>
    <source>
        <strain evidence="9 11">DSM 15624</strain>
    </source>
</reference>
<dbReference type="PANTHER" id="PTHR30489:SF0">
    <property type="entry name" value="LIPOPROTEIN-RELEASING SYSTEM TRANSMEMBRANE PROTEIN LOLE"/>
    <property type="match status" value="1"/>
</dbReference>
<dbReference type="PATRIC" id="fig|797303.5.peg.1626"/>
<evidence type="ECO:0000256" key="3">
    <source>
        <dbReference type="ARBA" id="ARBA00022692"/>
    </source>
</evidence>
<evidence type="ECO:0000256" key="1">
    <source>
        <dbReference type="ARBA" id="ARBA00004651"/>
    </source>
</evidence>
<keyword evidence="5 6" id="KW-0472">Membrane</keyword>
<evidence type="ECO:0000313" key="10">
    <source>
        <dbReference type="Proteomes" id="UP000010843"/>
    </source>
</evidence>
<evidence type="ECO:0000313" key="8">
    <source>
        <dbReference type="EMBL" id="AGB33864.1"/>
    </source>
</evidence>
<dbReference type="eggNOG" id="arCOG02312">
    <property type="taxonomic scope" value="Archaea"/>
</dbReference>
<proteinExistence type="predicted"/>
<evidence type="ECO:0000256" key="4">
    <source>
        <dbReference type="ARBA" id="ARBA00022989"/>
    </source>
</evidence>
<keyword evidence="8" id="KW-0449">Lipoprotein</keyword>
<dbReference type="AlphaFoldDB" id="L0JRL0"/>
<evidence type="ECO:0000259" key="7">
    <source>
        <dbReference type="Pfam" id="PF02687"/>
    </source>
</evidence>
<dbReference type="OrthoDB" id="170372at2157"/>
<gene>
    <name evidence="8" type="ordered locus">Natpe_4151</name>
    <name evidence="9" type="ORF">C488_08067</name>
</gene>
<dbReference type="RefSeq" id="WP_006180963.1">
    <property type="nucleotide sequence ID" value="NC_019967.1"/>
</dbReference>
<evidence type="ECO:0000256" key="6">
    <source>
        <dbReference type="SAM" id="Phobius"/>
    </source>
</evidence>
<dbReference type="PANTHER" id="PTHR30489">
    <property type="entry name" value="LIPOPROTEIN-RELEASING SYSTEM TRANSMEMBRANE PROTEIN LOLE"/>
    <property type="match status" value="1"/>
</dbReference>
<dbReference type="Proteomes" id="UP000011593">
    <property type="component" value="Unassembled WGS sequence"/>
</dbReference>
<evidence type="ECO:0000313" key="9">
    <source>
        <dbReference type="EMBL" id="ELY76566.1"/>
    </source>
</evidence>
<dbReference type="GO" id="GO:0098797">
    <property type="term" value="C:plasma membrane protein complex"/>
    <property type="evidence" value="ECO:0007669"/>
    <property type="project" value="TreeGrafter"/>
</dbReference>
<evidence type="ECO:0000256" key="5">
    <source>
        <dbReference type="ARBA" id="ARBA00023136"/>
    </source>
</evidence>
<keyword evidence="11" id="KW-1185">Reference proteome</keyword>
<dbReference type="KEGG" id="npe:Natpe_4151"/>
<dbReference type="Pfam" id="PF02687">
    <property type="entry name" value="FtsX"/>
    <property type="match status" value="1"/>
</dbReference>
<dbReference type="GO" id="GO:0044874">
    <property type="term" value="P:lipoprotein localization to outer membrane"/>
    <property type="evidence" value="ECO:0007669"/>
    <property type="project" value="TreeGrafter"/>
</dbReference>
<evidence type="ECO:0000313" key="11">
    <source>
        <dbReference type="Proteomes" id="UP000011593"/>
    </source>
</evidence>
<dbReference type="GeneID" id="14336615"/>
<feature type="transmembrane region" description="Helical" evidence="6">
    <location>
        <begin position="262"/>
        <end position="290"/>
    </location>
</feature>
<comment type="subcellular location">
    <subcellularLocation>
        <location evidence="1">Cell membrane</location>
        <topology evidence="1">Multi-pass membrane protein</topology>
    </subcellularLocation>
</comment>
<dbReference type="InterPro" id="IPR051447">
    <property type="entry name" value="Lipoprotein-release_system"/>
</dbReference>
<evidence type="ECO:0000256" key="2">
    <source>
        <dbReference type="ARBA" id="ARBA00022475"/>
    </source>
</evidence>
<organism evidence="8 10">
    <name type="scientific">Natrinema pellirubrum (strain DSM 15624 / CIP 106293 / JCM 10476 / NCIMB 786 / 157)</name>
    <dbReference type="NCBI Taxonomy" id="797303"/>
    <lineage>
        <taxon>Archaea</taxon>
        <taxon>Methanobacteriati</taxon>
        <taxon>Methanobacteriota</taxon>
        <taxon>Stenosarchaea group</taxon>
        <taxon>Halobacteria</taxon>
        <taxon>Halobacteriales</taxon>
        <taxon>Natrialbaceae</taxon>
        <taxon>Natrinema</taxon>
    </lineage>
</organism>
<keyword evidence="8" id="KW-0614">Plasmid</keyword>
<dbReference type="EMBL" id="CP003373">
    <property type="protein sequence ID" value="AGB33864.1"/>
    <property type="molecule type" value="Genomic_DNA"/>
</dbReference>
<reference evidence="10" key="1">
    <citation type="submission" date="2012-02" db="EMBL/GenBank/DDBJ databases">
        <title>Complete sequence of plasmid 1 of Natrinema pellirubrum DSM 15624.</title>
        <authorList>
            <person name="Lucas S."/>
            <person name="Han J."/>
            <person name="Lapidus A."/>
            <person name="Cheng J.-F."/>
            <person name="Goodwin L."/>
            <person name="Pitluck S."/>
            <person name="Peters L."/>
            <person name="Teshima H."/>
            <person name="Detter J.C."/>
            <person name="Han C."/>
            <person name="Tapia R."/>
            <person name="Land M."/>
            <person name="Hauser L."/>
            <person name="Kyrpides N."/>
            <person name="Ivanova N."/>
            <person name="Pagani I."/>
            <person name="Sproer C."/>
            <person name="Anderson I."/>
            <person name="Woyke T."/>
        </authorList>
    </citation>
    <scope>NUCLEOTIDE SEQUENCE [LARGE SCALE GENOMIC DNA]</scope>
    <source>
        <strain evidence="10">DSM 15624 / JCM 10476 / NCIMB 786</strain>
        <plasmid evidence="10">pNATPE01</plasmid>
    </source>
</reference>
<sequence length="394" mass="39661">MTVALIAVTIALLVIVTGIAAGIAADSPDESEADVRIVPAGGGTLSSVIDVETAQLGAVHETSATLDEREDVAYATPVLVEAVRIGVDGSSETETVLAMGVVPPAEPTTIEGVSTASLEPGDPHFANGTYDGARTGEVVLTDEAATAINASEGDSLQVGSSMPAATLRRGYTSGGPEYTATAIEDTGANGVSGELPLVMVHLSELQSISGADNDDLADQILVKTGPDASTATVESAAADAYPNATVQTGDDGQLASIRSNDFALATSLVALIVAVVICSLFVATSAALTIDKDRQTIAVFAAIGFSTRSRLAIVAVTTLSLTLAGALVGIVLGTVGVSITNYVATATIAPEPIATLRPAFGLYAVAVALIAGVLALPYPLYLVARTNVVAELGR</sequence>
<keyword evidence="3 6" id="KW-0812">Transmembrane</keyword>
<dbReference type="EMBL" id="AOIE01000052">
    <property type="protein sequence ID" value="ELY76566.1"/>
    <property type="molecule type" value="Genomic_DNA"/>
</dbReference>
<dbReference type="InterPro" id="IPR003838">
    <property type="entry name" value="ABC3_permease_C"/>
</dbReference>
<dbReference type="HOGENOM" id="CLU_052935_0_0_2"/>
<keyword evidence="4 6" id="KW-1133">Transmembrane helix</keyword>
<protein>
    <submittedName>
        <fullName evidence="8">ABC-type transport system, involved in lipoprotein release, permease component</fullName>
    </submittedName>
</protein>